<proteinExistence type="predicted"/>
<reference evidence="2" key="1">
    <citation type="journal article" date="2019" name="Int. J. Syst. Evol. Microbiol.">
        <title>The Global Catalogue of Microorganisms (GCM) 10K type strain sequencing project: providing services to taxonomists for standard genome sequencing and annotation.</title>
        <authorList>
            <consortium name="The Broad Institute Genomics Platform"/>
            <consortium name="The Broad Institute Genome Sequencing Center for Infectious Disease"/>
            <person name="Wu L."/>
            <person name="Ma J."/>
        </authorList>
    </citation>
    <scope>NUCLEOTIDE SEQUENCE [LARGE SCALE GENOMIC DNA]</scope>
    <source>
        <strain evidence="2">CCUG 55074</strain>
    </source>
</reference>
<dbReference type="InterPro" id="IPR008320">
    <property type="entry name" value="UCP032025"/>
</dbReference>
<gene>
    <name evidence="1" type="ORF">ACFQ27_08085</name>
</gene>
<comment type="caution">
    <text evidence="1">The sequence shown here is derived from an EMBL/GenBank/DDBJ whole genome shotgun (WGS) entry which is preliminary data.</text>
</comment>
<protein>
    <submittedName>
        <fullName evidence="1">DUF1489 family protein</fullName>
    </submittedName>
</protein>
<organism evidence="1 2">
    <name type="scientific">Phenylobacterium conjunctum</name>
    <dbReference type="NCBI Taxonomy" id="1298959"/>
    <lineage>
        <taxon>Bacteria</taxon>
        <taxon>Pseudomonadati</taxon>
        <taxon>Pseudomonadota</taxon>
        <taxon>Alphaproteobacteria</taxon>
        <taxon>Caulobacterales</taxon>
        <taxon>Caulobacteraceae</taxon>
        <taxon>Phenylobacterium</taxon>
    </lineage>
</organism>
<evidence type="ECO:0000313" key="1">
    <source>
        <dbReference type="EMBL" id="MFD1190534.1"/>
    </source>
</evidence>
<dbReference type="Pfam" id="PF07370">
    <property type="entry name" value="DUF1489"/>
    <property type="match status" value="1"/>
</dbReference>
<name>A0ABW3T050_9CAUL</name>
<dbReference type="RefSeq" id="WP_374347401.1">
    <property type="nucleotide sequence ID" value="NZ_JBHTLQ010000013.1"/>
</dbReference>
<evidence type="ECO:0000313" key="2">
    <source>
        <dbReference type="Proteomes" id="UP001597216"/>
    </source>
</evidence>
<dbReference type="PIRSF" id="PIRSF032025">
    <property type="entry name" value="UCP032025"/>
    <property type="match status" value="1"/>
</dbReference>
<dbReference type="EMBL" id="JBHTLQ010000013">
    <property type="protein sequence ID" value="MFD1190534.1"/>
    <property type="molecule type" value="Genomic_DNA"/>
</dbReference>
<accession>A0ABW3T050</accession>
<dbReference type="Proteomes" id="UP001597216">
    <property type="component" value="Unassembled WGS sequence"/>
</dbReference>
<sequence length="133" mass="15163">MTVHMIRLCVGCDTIEDLVEWHGTGNRPWALHTRMTPKRVDELLDGGSIYRIFKGMILCRQRLLEIRTVGEGVTSHCEILLDPEIIRVVPTPRRAFQGWRYLDPKDAPADLSDSGGEEIPDELARQLREAGVW</sequence>
<keyword evidence="2" id="KW-1185">Reference proteome</keyword>